<keyword evidence="3" id="KW-1185">Reference proteome</keyword>
<dbReference type="Proteomes" id="UP000309668">
    <property type="component" value="Unassembled WGS sequence"/>
</dbReference>
<protein>
    <submittedName>
        <fullName evidence="2">VOC family protein</fullName>
    </submittedName>
</protein>
<evidence type="ECO:0000313" key="3">
    <source>
        <dbReference type="Proteomes" id="UP000309668"/>
    </source>
</evidence>
<dbReference type="RefSeq" id="WP_138616942.1">
    <property type="nucleotide sequence ID" value="NZ_VCAO01000002.1"/>
</dbReference>
<dbReference type="InterPro" id="IPR029068">
    <property type="entry name" value="Glyas_Bleomycin-R_OHBP_Dase"/>
</dbReference>
<organism evidence="2 3">
    <name type="scientific">Qipengyuania marisflavi</name>
    <dbReference type="NCBI Taxonomy" id="2486356"/>
    <lineage>
        <taxon>Bacteria</taxon>
        <taxon>Pseudomonadati</taxon>
        <taxon>Pseudomonadota</taxon>
        <taxon>Alphaproteobacteria</taxon>
        <taxon>Sphingomonadales</taxon>
        <taxon>Erythrobacteraceae</taxon>
        <taxon>Qipengyuania</taxon>
    </lineage>
</organism>
<dbReference type="SUPFAM" id="SSF54593">
    <property type="entry name" value="Glyoxalase/Bleomycin resistance protein/Dihydroxybiphenyl dioxygenase"/>
    <property type="match status" value="1"/>
</dbReference>
<evidence type="ECO:0000259" key="1">
    <source>
        <dbReference type="Pfam" id="PF06983"/>
    </source>
</evidence>
<dbReference type="Pfam" id="PF06983">
    <property type="entry name" value="3-dmu-9_3-mt"/>
    <property type="match status" value="1"/>
</dbReference>
<dbReference type="Gene3D" id="3.10.180.10">
    <property type="entry name" value="2,3-Dihydroxybiphenyl 1,2-Dioxygenase, domain 1"/>
    <property type="match status" value="1"/>
</dbReference>
<dbReference type="InterPro" id="IPR009725">
    <property type="entry name" value="3_dmu_93_MTrfase"/>
</dbReference>
<comment type="caution">
    <text evidence="2">The sequence shown here is derived from an EMBL/GenBank/DDBJ whole genome shotgun (WGS) entry which is preliminary data.</text>
</comment>
<dbReference type="OrthoDB" id="9806473at2"/>
<proteinExistence type="predicted"/>
<feature type="domain" description="PhnB-like" evidence="1">
    <location>
        <begin position="4"/>
        <end position="119"/>
    </location>
</feature>
<dbReference type="PANTHER" id="PTHR33990:SF2">
    <property type="entry name" value="PHNB-LIKE DOMAIN-CONTAINING PROTEIN"/>
    <property type="match status" value="1"/>
</dbReference>
<dbReference type="PIRSF" id="PIRSF021700">
    <property type="entry name" value="3_dmu_93_MTrfase"/>
    <property type="match status" value="1"/>
</dbReference>
<dbReference type="PANTHER" id="PTHR33990">
    <property type="entry name" value="PROTEIN YJDN-RELATED"/>
    <property type="match status" value="1"/>
</dbReference>
<reference evidence="2 3" key="1">
    <citation type="submission" date="2019-05" db="EMBL/GenBank/DDBJ databases">
        <title>Erythrobacter marisflavi sp. nov., isolated from isolated from water of an estuary environment.</title>
        <authorList>
            <person name="Yoon J.-H."/>
        </authorList>
    </citation>
    <scope>NUCLEOTIDE SEQUENCE [LARGE SCALE GENOMIC DNA]</scope>
    <source>
        <strain evidence="2 3">KEM-5</strain>
    </source>
</reference>
<dbReference type="EMBL" id="VCAO01000002">
    <property type="protein sequence ID" value="TMM48935.1"/>
    <property type="molecule type" value="Genomic_DNA"/>
</dbReference>
<evidence type="ECO:0000313" key="2">
    <source>
        <dbReference type="EMBL" id="TMM48935.1"/>
    </source>
</evidence>
<dbReference type="CDD" id="cd06588">
    <property type="entry name" value="PhnB_like"/>
    <property type="match status" value="1"/>
</dbReference>
<accession>A0A5S3P722</accession>
<gene>
    <name evidence="2" type="ORF">FEV51_06035</name>
</gene>
<sequence>MADKIAPCLWFDGNAEEAMRFYAGIFPDSSIDKVNPSPSDWPGGKAGGTITVEATILGAPYLALNGGPDQPFTDAVSFQIYTDDQAETDRYWNALLEGGGEPMACSWLSDRYGVRWQIVPRALMDGLRHEDAEVRSRVFAAMSQMIKIDHDAIEAAIEGAS</sequence>
<dbReference type="AlphaFoldDB" id="A0A5S3P722"/>
<dbReference type="InterPro" id="IPR028973">
    <property type="entry name" value="PhnB-like"/>
</dbReference>
<name>A0A5S3P722_9SPHN</name>